<dbReference type="PANTHER" id="PTHR31719">
    <property type="entry name" value="NAC TRANSCRIPTION FACTOR 56"/>
    <property type="match status" value="1"/>
</dbReference>
<proteinExistence type="predicted"/>
<keyword evidence="3" id="KW-0804">Transcription</keyword>
<evidence type="ECO:0000313" key="7">
    <source>
        <dbReference type="EMBL" id="CAL1409639.1"/>
    </source>
</evidence>
<dbReference type="InterPro" id="IPR003441">
    <property type="entry name" value="NAC-dom"/>
</dbReference>
<evidence type="ECO:0000259" key="6">
    <source>
        <dbReference type="PROSITE" id="PS51005"/>
    </source>
</evidence>
<evidence type="ECO:0000256" key="1">
    <source>
        <dbReference type="ARBA" id="ARBA00023015"/>
    </source>
</evidence>
<feature type="domain" description="NAC" evidence="6">
    <location>
        <begin position="66"/>
        <end position="223"/>
    </location>
</feature>
<evidence type="ECO:0000256" key="5">
    <source>
        <dbReference type="SAM" id="MobiDB-lite"/>
    </source>
</evidence>
<dbReference type="InterPro" id="IPR036093">
    <property type="entry name" value="NAC_dom_sf"/>
</dbReference>
<keyword evidence="4" id="KW-0539">Nucleus</keyword>
<sequence>MEEALSSPTGGASSVTELARSSSAESFSPLPAAMKPEPSATVELPKDEGGELEDVNLVDHEYFDSFPPGYRFNPYDDELVEHYLARKVLGQPVPMNKIVEVNLYKYNPEELAEKYRNCGENEWYFFTPRDRKYKHGKRPNRAAGDGYWKATGADKPVRKQNGAKVGYKKALVFYRGKPPKGIKTNWIMHEYRVEEHPAPRPRADNGADDMRLDDYVLCRIYKKVGNGSLRRTPRQRELDLGGNFSPDHVDAADHDEAQDATITGQTVIDSMAVDNNRALHHPHPHYSHHLHGEEEGNLSMLATHYANQMQMETHVDHFGRTYYPSQQHPSQQQQQIFTDDDLCLSEDFWGPSNVQFNYDHHDRVVVDGHLASYRQQHHGVGGTLAMTTWDNSAPGLTFEACDTKPRSTYM</sequence>
<keyword evidence="1" id="KW-0805">Transcription regulation</keyword>
<evidence type="ECO:0000256" key="2">
    <source>
        <dbReference type="ARBA" id="ARBA00023125"/>
    </source>
</evidence>
<feature type="compositionally biased region" description="Polar residues" evidence="5">
    <location>
        <begin position="1"/>
        <end position="26"/>
    </location>
</feature>
<dbReference type="Gene3D" id="2.170.150.80">
    <property type="entry name" value="NAC domain"/>
    <property type="match status" value="1"/>
</dbReference>
<dbReference type="GO" id="GO:0003677">
    <property type="term" value="F:DNA binding"/>
    <property type="evidence" value="ECO:0007669"/>
    <property type="project" value="UniProtKB-KW"/>
</dbReference>
<dbReference type="AlphaFoldDB" id="A0AAV2GG27"/>
<dbReference type="GO" id="GO:0006355">
    <property type="term" value="P:regulation of DNA-templated transcription"/>
    <property type="evidence" value="ECO:0007669"/>
    <property type="project" value="InterPro"/>
</dbReference>
<evidence type="ECO:0000256" key="3">
    <source>
        <dbReference type="ARBA" id="ARBA00023163"/>
    </source>
</evidence>
<dbReference type="PROSITE" id="PS51005">
    <property type="entry name" value="NAC"/>
    <property type="match status" value="1"/>
</dbReference>
<keyword evidence="8" id="KW-1185">Reference proteome</keyword>
<gene>
    <name evidence="7" type="ORF">LTRI10_LOCUS49121</name>
</gene>
<evidence type="ECO:0000313" key="8">
    <source>
        <dbReference type="Proteomes" id="UP001497516"/>
    </source>
</evidence>
<feature type="region of interest" description="Disordered" evidence="5">
    <location>
        <begin position="1"/>
        <end position="51"/>
    </location>
</feature>
<dbReference type="SUPFAM" id="SSF101941">
    <property type="entry name" value="NAC domain"/>
    <property type="match status" value="1"/>
</dbReference>
<dbReference type="Proteomes" id="UP001497516">
    <property type="component" value="Chromosome 8"/>
</dbReference>
<accession>A0AAV2GG27</accession>
<name>A0AAV2GG27_9ROSI</name>
<keyword evidence="2" id="KW-0238">DNA-binding</keyword>
<reference evidence="7 8" key="1">
    <citation type="submission" date="2024-04" db="EMBL/GenBank/DDBJ databases">
        <authorList>
            <person name="Fracassetti M."/>
        </authorList>
    </citation>
    <scope>NUCLEOTIDE SEQUENCE [LARGE SCALE GENOMIC DNA]</scope>
</reference>
<dbReference type="Pfam" id="PF02365">
    <property type="entry name" value="NAM"/>
    <property type="match status" value="1"/>
</dbReference>
<dbReference type="EMBL" id="OZ034821">
    <property type="protein sequence ID" value="CAL1409639.1"/>
    <property type="molecule type" value="Genomic_DNA"/>
</dbReference>
<evidence type="ECO:0000256" key="4">
    <source>
        <dbReference type="ARBA" id="ARBA00023242"/>
    </source>
</evidence>
<protein>
    <recommendedName>
        <fullName evidence="6">NAC domain-containing protein</fullName>
    </recommendedName>
</protein>
<dbReference type="PANTHER" id="PTHR31719:SF179">
    <property type="entry name" value="OS08G0148400 PROTEIN"/>
    <property type="match status" value="1"/>
</dbReference>
<organism evidence="7 8">
    <name type="scientific">Linum trigynum</name>
    <dbReference type="NCBI Taxonomy" id="586398"/>
    <lineage>
        <taxon>Eukaryota</taxon>
        <taxon>Viridiplantae</taxon>
        <taxon>Streptophyta</taxon>
        <taxon>Embryophyta</taxon>
        <taxon>Tracheophyta</taxon>
        <taxon>Spermatophyta</taxon>
        <taxon>Magnoliopsida</taxon>
        <taxon>eudicotyledons</taxon>
        <taxon>Gunneridae</taxon>
        <taxon>Pentapetalae</taxon>
        <taxon>rosids</taxon>
        <taxon>fabids</taxon>
        <taxon>Malpighiales</taxon>
        <taxon>Linaceae</taxon>
        <taxon>Linum</taxon>
    </lineage>
</organism>